<dbReference type="Pfam" id="PF03061">
    <property type="entry name" value="4HBT"/>
    <property type="match status" value="1"/>
</dbReference>
<comment type="similarity">
    <text evidence="4">Belongs to the YigI thioesterase family.</text>
</comment>
<proteinExistence type="inferred from homology"/>
<reference evidence="9" key="2">
    <citation type="submission" date="2021-08" db="EMBL/GenBank/DDBJ databases">
        <authorList>
            <person name="Tani A."/>
            <person name="Ola A."/>
            <person name="Ogura Y."/>
            <person name="Katsura K."/>
            <person name="Hayashi T."/>
        </authorList>
    </citation>
    <scope>NUCLEOTIDE SEQUENCE</scope>
    <source>
        <strain evidence="9">JCM 32048</strain>
    </source>
</reference>
<keyword evidence="1" id="KW-0378">Hydrolase</keyword>
<dbReference type="CDD" id="cd03443">
    <property type="entry name" value="PaaI_thioesterase"/>
    <property type="match status" value="1"/>
</dbReference>
<organism evidence="9 10">
    <name type="scientific">Methylobacterium frigidaeris</name>
    <dbReference type="NCBI Taxonomy" id="2038277"/>
    <lineage>
        <taxon>Bacteria</taxon>
        <taxon>Pseudomonadati</taxon>
        <taxon>Pseudomonadota</taxon>
        <taxon>Alphaproteobacteria</taxon>
        <taxon>Hyphomicrobiales</taxon>
        <taxon>Methylobacteriaceae</taxon>
        <taxon>Methylobacterium</taxon>
    </lineage>
</organism>
<dbReference type="Gene3D" id="3.10.129.10">
    <property type="entry name" value="Hotdog Thioesterase"/>
    <property type="match status" value="1"/>
</dbReference>
<dbReference type="Proteomes" id="UP001055286">
    <property type="component" value="Unassembled WGS sequence"/>
</dbReference>
<gene>
    <name evidence="9" type="ORF">MPEAHAMD_1214</name>
</gene>
<dbReference type="PANTHER" id="PTHR43240">
    <property type="entry name" value="1,4-DIHYDROXY-2-NAPHTHOYL-COA THIOESTERASE 1"/>
    <property type="match status" value="1"/>
</dbReference>
<dbReference type="SUPFAM" id="SSF54637">
    <property type="entry name" value="Thioesterase/thiol ester dehydrase-isomerase"/>
    <property type="match status" value="1"/>
</dbReference>
<evidence type="ECO:0000256" key="1">
    <source>
        <dbReference type="ARBA" id="ARBA00022801"/>
    </source>
</evidence>
<evidence type="ECO:0000256" key="3">
    <source>
        <dbReference type="ARBA" id="ARBA00036002"/>
    </source>
</evidence>
<evidence type="ECO:0000256" key="6">
    <source>
        <dbReference type="ARBA" id="ARBA00040062"/>
    </source>
</evidence>
<reference evidence="9" key="1">
    <citation type="journal article" date="2016" name="Front. Microbiol.">
        <title>Genome Sequence of the Piezophilic, Mesophilic Sulfate-Reducing Bacterium Desulfovibrio indicus J2T.</title>
        <authorList>
            <person name="Cao J."/>
            <person name="Maignien L."/>
            <person name="Shao Z."/>
            <person name="Alain K."/>
            <person name="Jebbar M."/>
        </authorList>
    </citation>
    <scope>NUCLEOTIDE SEQUENCE</scope>
    <source>
        <strain evidence="9">JCM 32048</strain>
    </source>
</reference>
<name>A0AA37M3N1_9HYPH</name>
<dbReference type="NCBIfam" id="TIGR00369">
    <property type="entry name" value="unchar_dom_1"/>
    <property type="match status" value="1"/>
</dbReference>
<evidence type="ECO:0000313" key="9">
    <source>
        <dbReference type="EMBL" id="GJD61074.1"/>
    </source>
</evidence>
<dbReference type="RefSeq" id="WP_238190066.1">
    <property type="nucleotide sequence ID" value="NZ_BPQJ01000004.1"/>
</dbReference>
<keyword evidence="10" id="KW-1185">Reference proteome</keyword>
<evidence type="ECO:0000313" key="10">
    <source>
        <dbReference type="Proteomes" id="UP001055286"/>
    </source>
</evidence>
<dbReference type="InterPro" id="IPR006683">
    <property type="entry name" value="Thioestr_dom"/>
</dbReference>
<dbReference type="PANTHER" id="PTHR43240:SF20">
    <property type="entry name" value="MEDIUM_LONG-CHAIN ACYL-COA THIOESTERASE YIGI"/>
    <property type="match status" value="1"/>
</dbReference>
<dbReference type="EC" id="3.1.2.20" evidence="5"/>
<protein>
    <recommendedName>
        <fullName evidence="6">Medium/long-chain acyl-CoA thioesterase YigI</fullName>
        <ecNumber evidence="5">3.1.2.20</ecNumber>
    </recommendedName>
</protein>
<dbReference type="AlphaFoldDB" id="A0AA37M3N1"/>
<evidence type="ECO:0000259" key="8">
    <source>
        <dbReference type="Pfam" id="PF03061"/>
    </source>
</evidence>
<comment type="catalytic activity">
    <reaction evidence="2">
        <text>a fatty acyl-CoA + H2O = a fatty acid + CoA + H(+)</text>
        <dbReference type="Rhea" id="RHEA:16781"/>
        <dbReference type="ChEBI" id="CHEBI:15377"/>
        <dbReference type="ChEBI" id="CHEBI:15378"/>
        <dbReference type="ChEBI" id="CHEBI:28868"/>
        <dbReference type="ChEBI" id="CHEBI:57287"/>
        <dbReference type="ChEBI" id="CHEBI:77636"/>
        <dbReference type="EC" id="3.1.2.20"/>
    </reaction>
</comment>
<dbReference type="InterPro" id="IPR029069">
    <property type="entry name" value="HotDog_dom_sf"/>
</dbReference>
<dbReference type="GO" id="GO:0047617">
    <property type="term" value="F:fatty acyl-CoA hydrolase activity"/>
    <property type="evidence" value="ECO:0007669"/>
    <property type="project" value="UniProtKB-EC"/>
</dbReference>
<feature type="domain" description="Thioesterase" evidence="8">
    <location>
        <begin position="60"/>
        <end position="133"/>
    </location>
</feature>
<dbReference type="InterPro" id="IPR003736">
    <property type="entry name" value="PAAI_dom"/>
</dbReference>
<evidence type="ECO:0000256" key="4">
    <source>
        <dbReference type="ARBA" id="ARBA00038381"/>
    </source>
</evidence>
<comment type="catalytic activity">
    <reaction evidence="7">
        <text>a medium-chain fatty acyl-CoA + H2O = a medium-chain fatty acid + CoA + H(+)</text>
        <dbReference type="Rhea" id="RHEA:68184"/>
        <dbReference type="ChEBI" id="CHEBI:15377"/>
        <dbReference type="ChEBI" id="CHEBI:15378"/>
        <dbReference type="ChEBI" id="CHEBI:57287"/>
        <dbReference type="ChEBI" id="CHEBI:59558"/>
        <dbReference type="ChEBI" id="CHEBI:90546"/>
    </reaction>
</comment>
<dbReference type="EMBL" id="BPQJ01000004">
    <property type="protein sequence ID" value="GJD61074.1"/>
    <property type="molecule type" value="Genomic_DNA"/>
</dbReference>
<evidence type="ECO:0000256" key="5">
    <source>
        <dbReference type="ARBA" id="ARBA00038894"/>
    </source>
</evidence>
<evidence type="ECO:0000256" key="2">
    <source>
        <dbReference type="ARBA" id="ARBA00035880"/>
    </source>
</evidence>
<comment type="caution">
    <text evidence="9">The sequence shown here is derived from an EMBL/GenBank/DDBJ whole genome shotgun (WGS) entry which is preliminary data.</text>
</comment>
<accession>A0AA37M3N1</accession>
<sequence>MTDQTHEARLRAQPEAIQARVRASFDKQGLMRTLGASLAAVSPGAVEIALTPGPAVSQQHGFVHAGAVSAIADSAAGYAALTLMPPGAGVLTAEFKINLLAPAAGRRIVARGQVVKAGRTLTLAQAEVFAETEAGEKLVALLTATLMTVQGREGVGD</sequence>
<comment type="catalytic activity">
    <reaction evidence="3">
        <text>a long-chain fatty acyl-CoA + H2O = a long-chain fatty acid + CoA + H(+)</text>
        <dbReference type="Rhea" id="RHEA:67680"/>
        <dbReference type="ChEBI" id="CHEBI:15377"/>
        <dbReference type="ChEBI" id="CHEBI:15378"/>
        <dbReference type="ChEBI" id="CHEBI:57287"/>
        <dbReference type="ChEBI" id="CHEBI:57560"/>
        <dbReference type="ChEBI" id="CHEBI:83139"/>
    </reaction>
</comment>
<evidence type="ECO:0000256" key="7">
    <source>
        <dbReference type="ARBA" id="ARBA00048062"/>
    </source>
</evidence>